<sequence>MAESKKKGDDVVQGVSVGLLLWLFFLLALVALGYQVTVSIILAGLGGFSGGWIVAWWNSDEPPPELDRQKTMEDQAGERRTAPGIAEAQARRKCRERRTPRGRVLPIPRFMFQKRKRRR</sequence>
<evidence type="ECO:0000313" key="4">
    <source>
        <dbReference type="Proteomes" id="UP001526426"/>
    </source>
</evidence>
<keyword evidence="4" id="KW-1185">Reference proteome</keyword>
<dbReference type="Proteomes" id="UP001526426">
    <property type="component" value="Unassembled WGS sequence"/>
</dbReference>
<keyword evidence="2" id="KW-1133">Transmembrane helix</keyword>
<feature type="region of interest" description="Disordered" evidence="1">
    <location>
        <begin position="64"/>
        <end position="103"/>
    </location>
</feature>
<keyword evidence="2" id="KW-0472">Membrane</keyword>
<reference evidence="3 4" key="1">
    <citation type="submission" date="2021-08" db="EMBL/GenBank/DDBJ databases">
        <title>Draft genome sequence of Spirulina subsalsa with high tolerance to salinity and hype-accumulation of phycocyanin.</title>
        <authorList>
            <person name="Pei H."/>
            <person name="Jiang L."/>
        </authorList>
    </citation>
    <scope>NUCLEOTIDE SEQUENCE [LARGE SCALE GENOMIC DNA]</scope>
    <source>
        <strain evidence="3 4">FACHB-351</strain>
    </source>
</reference>
<evidence type="ECO:0000256" key="2">
    <source>
        <dbReference type="SAM" id="Phobius"/>
    </source>
</evidence>
<name>A0ABT3L700_9CYAN</name>
<keyword evidence="2" id="KW-0812">Transmembrane</keyword>
<feature type="compositionally biased region" description="Basic and acidic residues" evidence="1">
    <location>
        <begin position="65"/>
        <end position="81"/>
    </location>
</feature>
<dbReference type="EMBL" id="JAIHOM010000064">
    <property type="protein sequence ID" value="MCW6037288.1"/>
    <property type="molecule type" value="Genomic_DNA"/>
</dbReference>
<accession>A0ABT3L700</accession>
<gene>
    <name evidence="3" type="ORF">K4A83_13550</name>
</gene>
<feature type="transmembrane region" description="Helical" evidence="2">
    <location>
        <begin position="40"/>
        <end position="58"/>
    </location>
</feature>
<evidence type="ECO:0000256" key="1">
    <source>
        <dbReference type="SAM" id="MobiDB-lite"/>
    </source>
</evidence>
<proteinExistence type="predicted"/>
<organism evidence="3 4">
    <name type="scientific">Spirulina subsalsa FACHB-351</name>
    <dbReference type="NCBI Taxonomy" id="234711"/>
    <lineage>
        <taxon>Bacteria</taxon>
        <taxon>Bacillati</taxon>
        <taxon>Cyanobacteriota</taxon>
        <taxon>Cyanophyceae</taxon>
        <taxon>Spirulinales</taxon>
        <taxon>Spirulinaceae</taxon>
        <taxon>Spirulina</taxon>
    </lineage>
</organism>
<feature type="compositionally biased region" description="Basic residues" evidence="1">
    <location>
        <begin position="91"/>
        <end position="101"/>
    </location>
</feature>
<comment type="caution">
    <text evidence="3">The sequence shown here is derived from an EMBL/GenBank/DDBJ whole genome shotgun (WGS) entry which is preliminary data.</text>
</comment>
<feature type="transmembrane region" description="Helical" evidence="2">
    <location>
        <begin position="12"/>
        <end position="34"/>
    </location>
</feature>
<dbReference type="RefSeq" id="WP_265265137.1">
    <property type="nucleotide sequence ID" value="NZ_JAIHOM010000064.1"/>
</dbReference>
<protein>
    <submittedName>
        <fullName evidence="3">Uncharacterized protein</fullName>
    </submittedName>
</protein>
<evidence type="ECO:0000313" key="3">
    <source>
        <dbReference type="EMBL" id="MCW6037288.1"/>
    </source>
</evidence>